<dbReference type="Proteomes" id="UP000217676">
    <property type="component" value="Chromosome"/>
</dbReference>
<gene>
    <name evidence="1" type="ORF">SLA_2171</name>
</gene>
<dbReference type="EMBL" id="AP017424">
    <property type="protein sequence ID" value="BAU83104.1"/>
    <property type="molecule type" value="Genomic_DNA"/>
</dbReference>
<proteinExistence type="predicted"/>
<keyword evidence="2" id="KW-1185">Reference proteome</keyword>
<evidence type="ECO:0000313" key="2">
    <source>
        <dbReference type="Proteomes" id="UP000217676"/>
    </source>
</evidence>
<dbReference type="AlphaFoldDB" id="A0A160NY08"/>
<dbReference type="KEGG" id="slau:SLA_2171"/>
<protein>
    <submittedName>
        <fullName evidence="1">Uncharacterized protein</fullName>
    </submittedName>
</protein>
<reference evidence="1 2" key="1">
    <citation type="journal article" date="2016" name="Genome Announc.">
        <title>Complete Genome Sequence of Thiostrepton-Producing Streptomyces laurentii ATCC 31255.</title>
        <authorList>
            <person name="Doi K."/>
            <person name="Fujino Y."/>
            <person name="Nagayoshi Y."/>
            <person name="Ohshima T."/>
            <person name="Ogata S."/>
        </authorList>
    </citation>
    <scope>NUCLEOTIDE SEQUENCE [LARGE SCALE GENOMIC DNA]</scope>
    <source>
        <strain evidence="1 2">ATCC 31255</strain>
    </source>
</reference>
<organism evidence="1 2">
    <name type="scientific">Streptomyces laurentii</name>
    <dbReference type="NCBI Taxonomy" id="39478"/>
    <lineage>
        <taxon>Bacteria</taxon>
        <taxon>Bacillati</taxon>
        <taxon>Actinomycetota</taxon>
        <taxon>Actinomycetes</taxon>
        <taxon>Kitasatosporales</taxon>
        <taxon>Streptomycetaceae</taxon>
        <taxon>Streptomyces</taxon>
    </lineage>
</organism>
<sequence>MTVAPTRTFLDGYDFKPDAYDHAVRMAQVLVRAGLTKRYGVSVHRAAKVGWGVYLTDRTPDQAPPVGVHGLPAAEPAHRLTAA</sequence>
<accession>A0A160NY08</accession>
<dbReference type="RefSeq" id="WP_359875948.1">
    <property type="nucleotide sequence ID" value="NZ_JBEYHT010000016.1"/>
</dbReference>
<evidence type="ECO:0000313" key="1">
    <source>
        <dbReference type="EMBL" id="BAU83104.1"/>
    </source>
</evidence>
<name>A0A160NY08_STRLU</name>